<dbReference type="AlphaFoldDB" id="A0A7C3MIQ1"/>
<dbReference type="PANTHER" id="PTHR43649:SF12">
    <property type="entry name" value="DIACETYLCHITOBIOSE BINDING PROTEIN DASA"/>
    <property type="match status" value="1"/>
</dbReference>
<evidence type="ECO:0000256" key="1">
    <source>
        <dbReference type="ARBA" id="ARBA00004418"/>
    </source>
</evidence>
<organism evidence="3">
    <name type="scientific">Dictyoglomus thermophilum</name>
    <dbReference type="NCBI Taxonomy" id="14"/>
    <lineage>
        <taxon>Bacteria</taxon>
        <taxon>Pseudomonadati</taxon>
        <taxon>Dictyoglomota</taxon>
        <taxon>Dictyoglomia</taxon>
        <taxon>Dictyoglomales</taxon>
        <taxon>Dictyoglomaceae</taxon>
        <taxon>Dictyoglomus</taxon>
    </lineage>
</organism>
<protein>
    <submittedName>
        <fullName evidence="3">Extracellular solute-binding protein</fullName>
    </submittedName>
</protein>
<name>A0A7C3MIQ1_DICTH</name>
<dbReference type="CDD" id="cd13582">
    <property type="entry name" value="PBP2_AlgQ_like_3"/>
    <property type="match status" value="1"/>
</dbReference>
<dbReference type="Pfam" id="PF01547">
    <property type="entry name" value="SBP_bac_1"/>
    <property type="match status" value="1"/>
</dbReference>
<dbReference type="GO" id="GO:0042597">
    <property type="term" value="C:periplasmic space"/>
    <property type="evidence" value="ECO:0007669"/>
    <property type="project" value="UniProtKB-SubCell"/>
</dbReference>
<accession>A0A7C3MIQ1</accession>
<dbReference type="SUPFAM" id="SSF53850">
    <property type="entry name" value="Periplasmic binding protein-like II"/>
    <property type="match status" value="1"/>
</dbReference>
<dbReference type="PANTHER" id="PTHR43649">
    <property type="entry name" value="ARABINOSE-BINDING PROTEIN-RELATED"/>
    <property type="match status" value="1"/>
</dbReference>
<dbReference type="EMBL" id="DTIN01000013">
    <property type="protein sequence ID" value="HFX13254.1"/>
    <property type="molecule type" value="Genomic_DNA"/>
</dbReference>
<comment type="caution">
    <text evidence="3">The sequence shown here is derived from an EMBL/GenBank/DDBJ whole genome shotgun (WGS) entry which is preliminary data.</text>
</comment>
<dbReference type="Gene3D" id="3.40.190.10">
    <property type="entry name" value="Periplasmic binding protein-like II"/>
    <property type="match status" value="2"/>
</dbReference>
<reference evidence="3" key="1">
    <citation type="journal article" date="2020" name="mSystems">
        <title>Genome- and Community-Level Interaction Insights into Carbon Utilization and Element Cycling Functions of Hydrothermarchaeota in Hydrothermal Sediment.</title>
        <authorList>
            <person name="Zhou Z."/>
            <person name="Liu Y."/>
            <person name="Xu W."/>
            <person name="Pan J."/>
            <person name="Luo Z.H."/>
            <person name="Li M."/>
        </authorList>
    </citation>
    <scope>NUCLEOTIDE SEQUENCE [LARGE SCALE GENOMIC DNA]</scope>
    <source>
        <strain evidence="3">SpSt-81</strain>
    </source>
</reference>
<proteinExistence type="inferred from homology"/>
<dbReference type="InterPro" id="IPR006059">
    <property type="entry name" value="SBP"/>
</dbReference>
<dbReference type="InterPro" id="IPR050490">
    <property type="entry name" value="Bact_solute-bd_prot1"/>
</dbReference>
<evidence type="ECO:0000256" key="2">
    <source>
        <dbReference type="ARBA" id="ARBA00008520"/>
    </source>
</evidence>
<evidence type="ECO:0000313" key="3">
    <source>
        <dbReference type="EMBL" id="HFX13254.1"/>
    </source>
</evidence>
<comment type="similarity">
    <text evidence="2">Belongs to the bacterial solute-binding protein 1 family.</text>
</comment>
<comment type="subcellular location">
    <subcellularLocation>
        <location evidence="1">Periplasm</location>
    </subcellularLocation>
</comment>
<sequence length="566" mass="65294">MRRTEKLLGWFFAIVLVISLIFSVSIREVNAQAKLFKPMNPTPEANKPITFKVYIGEVNPNDDQFKSPVAQKIKELTGVTLDIEYAPNQAAVREKIQIMAASGDYPDLIYAKGDLSLLKDAGALIPLDDLIEKYAPNIKKAYGENLKRLKWSKEDPHIYCLGLTTDNDRTLDVNGGFMLQHRVVMELGYPRIRTLKDFENAIKTYYKKHPTTDGLPTIPLTLCADDWRTVISVTNPAFQATGAPDDGELYVDPKTLKCTFHYKRAIEKEYFRWLNHMWNEGLLDKETFIQKEDTYKAKIASGRVLALIDAGWAVGEPFTALRRSGKYEYMYGYYPVTVSERIKQAPPDVRVGYTGGWGIAITKSCKDPVRAIKFLDWLCTEDANILRQWGIEGVHHTYVNGKRQFLPDVDQARRTDPYFGRKTGIGVYVYPWPRLPNYYIDSTGNPVVPDTTKEDIRKNYTEVEKKVLAAYKVEIWKDLFPKADEYPVKTWGYLWMYPTPDEDMRAIGNKLFDYVIKNIPKVVMAPKKDFDKVWAEFLKGFDDLGAKKYEEYKTKQIREMVEFWKK</sequence>
<gene>
    <name evidence="3" type="ORF">ENW00_03720</name>
</gene>